<evidence type="ECO:0000256" key="4">
    <source>
        <dbReference type="ARBA" id="ARBA00022801"/>
    </source>
</evidence>
<keyword evidence="6 12" id="KW-0342">GTP-binding</keyword>
<dbReference type="SMART" id="SM00838">
    <property type="entry name" value="EFG_C"/>
    <property type="match status" value="1"/>
</dbReference>
<dbReference type="GO" id="GO:0003746">
    <property type="term" value="F:translation elongation factor activity"/>
    <property type="evidence" value="ECO:0007669"/>
    <property type="project" value="UniProtKB-UniRule"/>
</dbReference>
<comment type="function">
    <text evidence="9 12">Required for accurate and efficient protein synthesis under certain stress conditions. May act as a fidelity factor of the translation reaction, by catalyzing a one-codon backward translocation of tRNAs on improperly translocated ribosomes. Back-translocation proceeds from a post-translocation (POST) complex to a pre-translocation (PRE) complex, thus giving elongation factor G a second chance to translocate the tRNAs correctly. Binds to ribosomes in a GTP-dependent manner.</text>
</comment>
<comment type="catalytic activity">
    <reaction evidence="8 12">
        <text>GTP + H2O = GDP + phosphate + H(+)</text>
        <dbReference type="Rhea" id="RHEA:19669"/>
        <dbReference type="ChEBI" id="CHEBI:15377"/>
        <dbReference type="ChEBI" id="CHEBI:15378"/>
        <dbReference type="ChEBI" id="CHEBI:37565"/>
        <dbReference type="ChEBI" id="CHEBI:43474"/>
        <dbReference type="ChEBI" id="CHEBI:58189"/>
        <dbReference type="EC" id="3.6.5.n1"/>
    </reaction>
</comment>
<dbReference type="InterPro" id="IPR035647">
    <property type="entry name" value="EFG_III/V"/>
</dbReference>
<dbReference type="EC" id="3.6.5.n1" evidence="11 12"/>
<dbReference type="PANTHER" id="PTHR43512:SF4">
    <property type="entry name" value="TRANSLATION FACTOR GUF1 HOMOLOG, CHLOROPLASTIC"/>
    <property type="match status" value="1"/>
</dbReference>
<dbReference type="Pfam" id="PF00679">
    <property type="entry name" value="EFG_C"/>
    <property type="match status" value="1"/>
</dbReference>
<dbReference type="Gene3D" id="3.40.50.300">
    <property type="entry name" value="P-loop containing nucleotide triphosphate hydrolases"/>
    <property type="match status" value="1"/>
</dbReference>
<dbReference type="Pfam" id="PF03144">
    <property type="entry name" value="GTP_EFTU_D2"/>
    <property type="match status" value="1"/>
</dbReference>
<evidence type="ECO:0000256" key="9">
    <source>
        <dbReference type="ARBA" id="ARBA00057626"/>
    </source>
</evidence>
<comment type="similarity">
    <text evidence="1 12">Belongs to the TRAFAC class translation factor GTPase superfamily. Classic translation factor GTPase family. LepA subfamily.</text>
</comment>
<dbReference type="InterPro" id="IPR009000">
    <property type="entry name" value="Transl_B-barrel_sf"/>
</dbReference>
<dbReference type="GO" id="GO:0043022">
    <property type="term" value="F:ribosome binding"/>
    <property type="evidence" value="ECO:0007669"/>
    <property type="project" value="UniProtKB-UniRule"/>
</dbReference>
<dbReference type="NCBIfam" id="TIGR00231">
    <property type="entry name" value="small_GTP"/>
    <property type="match status" value="1"/>
</dbReference>
<dbReference type="GO" id="GO:0005525">
    <property type="term" value="F:GTP binding"/>
    <property type="evidence" value="ECO:0007669"/>
    <property type="project" value="UniProtKB-UniRule"/>
</dbReference>
<dbReference type="Gene3D" id="3.30.70.2570">
    <property type="entry name" value="Elongation factor 4, C-terminal domain"/>
    <property type="match status" value="1"/>
</dbReference>
<dbReference type="FunFam" id="3.30.70.240:FF:000007">
    <property type="entry name" value="Translation factor GUF1, mitochondrial"/>
    <property type="match status" value="1"/>
</dbReference>
<dbReference type="PROSITE" id="PS51722">
    <property type="entry name" value="G_TR_2"/>
    <property type="match status" value="1"/>
</dbReference>
<evidence type="ECO:0000256" key="8">
    <source>
        <dbReference type="ARBA" id="ARBA00050293"/>
    </source>
</evidence>
<evidence type="ECO:0000256" key="5">
    <source>
        <dbReference type="ARBA" id="ARBA00022917"/>
    </source>
</evidence>
<accession>A0A2H0LS37</accession>
<evidence type="ECO:0000313" key="14">
    <source>
        <dbReference type="EMBL" id="PIQ86305.1"/>
    </source>
</evidence>
<dbReference type="Gene3D" id="3.30.70.240">
    <property type="match status" value="1"/>
</dbReference>
<dbReference type="InterPro" id="IPR035654">
    <property type="entry name" value="LepA_IV"/>
</dbReference>
<dbReference type="Gene3D" id="3.30.70.870">
    <property type="entry name" value="Elongation Factor G (Translational Gtpase), domain 3"/>
    <property type="match status" value="1"/>
</dbReference>
<dbReference type="SUPFAM" id="SSF54980">
    <property type="entry name" value="EF-G C-terminal domain-like"/>
    <property type="match status" value="2"/>
</dbReference>
<dbReference type="PRINTS" id="PR00315">
    <property type="entry name" value="ELONGATNFCT"/>
</dbReference>
<evidence type="ECO:0000259" key="13">
    <source>
        <dbReference type="PROSITE" id="PS51722"/>
    </source>
</evidence>
<proteinExistence type="inferred from homology"/>
<dbReference type="NCBIfam" id="TIGR01393">
    <property type="entry name" value="lepA"/>
    <property type="match status" value="1"/>
</dbReference>
<dbReference type="Pfam" id="PF00009">
    <property type="entry name" value="GTP_EFTU"/>
    <property type="match status" value="1"/>
</dbReference>
<comment type="caution">
    <text evidence="12">Lacks conserved residue(s) required for the propagation of feature annotation.</text>
</comment>
<evidence type="ECO:0000256" key="1">
    <source>
        <dbReference type="ARBA" id="ARBA00005454"/>
    </source>
</evidence>
<sequence>MDVAKIRNFSIIAHIDHGKSTLADRFLLLTKAISEREFHAQFLDDMDLERERGITIKSRAVRINYKGYQLNFIDTPGHVDFTYEVSKSLAACEGVILLVDAAQGIEAQTMTNLHLAMEQNLTIIPVMTKIDLPSAEPVKVKNEICSVLLIDEHEILACSAKSGEGVSGVLDAIIERIPQPKGDPENPLQALVFDSKYDTYRGVVTYFRVIDGKIELGKPVKFMQTNQTYLVESLGVFTPHEKPIDRLGPGEVGFFSGNIKEVSHVQVGDTITTPERPCQKPLPGYKEVKPMVFCGLYPVNAKDFITLREALEKLKLNDSSFSFEPETSSSLGLGFRSGFLGLLHMDIIRERLEREFNLDLLVTAPNVVCRIVKTNHEVLFLDNPTKMPPMQNIEVIEEPYIKAHIVIPGSSLGAVMQLCQERRGQYLSTEYIDPTRAILVYDLPFSEVLVDFYDKIKSITSGYGSLNYEFIGYQPSDIIKMDILINGDPVDSLSIITHRDKSYYKGKAVAEKLKEVVPRQLFEVVIQAAIGSKIIAKSVVKPLGKNVTAKCYGGDITRKRKLWEKQKEGKKKMKRIGKIDLPQEAFMSILKLD</sequence>
<dbReference type="PANTHER" id="PTHR43512">
    <property type="entry name" value="TRANSLATION FACTOR GUF1-RELATED"/>
    <property type="match status" value="1"/>
</dbReference>
<dbReference type="CDD" id="cd16260">
    <property type="entry name" value="EF4_III"/>
    <property type="match status" value="1"/>
</dbReference>
<dbReference type="AlphaFoldDB" id="A0A2H0LS37"/>
<comment type="similarity">
    <text evidence="10">Belongs to the GTP-binding elongation factor family. LepA subfamily.</text>
</comment>
<keyword evidence="5 12" id="KW-0648">Protein biosynthesis</keyword>
<dbReference type="Pfam" id="PF06421">
    <property type="entry name" value="LepA_C"/>
    <property type="match status" value="1"/>
</dbReference>
<dbReference type="GO" id="GO:0045727">
    <property type="term" value="P:positive regulation of translation"/>
    <property type="evidence" value="ECO:0007669"/>
    <property type="project" value="UniProtKB-UniRule"/>
</dbReference>
<evidence type="ECO:0000256" key="7">
    <source>
        <dbReference type="ARBA" id="ARBA00023136"/>
    </source>
</evidence>
<dbReference type="GO" id="GO:0003924">
    <property type="term" value="F:GTPase activity"/>
    <property type="evidence" value="ECO:0007669"/>
    <property type="project" value="UniProtKB-UniRule"/>
</dbReference>
<dbReference type="CDD" id="cd03709">
    <property type="entry name" value="lepA_C"/>
    <property type="match status" value="1"/>
</dbReference>
<dbReference type="InterPro" id="IPR038363">
    <property type="entry name" value="LepA_C_sf"/>
</dbReference>
<dbReference type="Proteomes" id="UP000230859">
    <property type="component" value="Unassembled WGS sequence"/>
</dbReference>
<evidence type="ECO:0000256" key="3">
    <source>
        <dbReference type="ARBA" id="ARBA00022741"/>
    </source>
</evidence>
<dbReference type="HAMAP" id="MF_00071">
    <property type="entry name" value="LepA"/>
    <property type="match status" value="1"/>
</dbReference>
<evidence type="ECO:0000256" key="10">
    <source>
        <dbReference type="ARBA" id="ARBA00061052"/>
    </source>
</evidence>
<feature type="domain" description="Tr-type G" evidence="13">
    <location>
        <begin position="4"/>
        <end position="181"/>
    </location>
</feature>
<dbReference type="EMBL" id="PCVY01000047">
    <property type="protein sequence ID" value="PIQ86305.1"/>
    <property type="molecule type" value="Genomic_DNA"/>
</dbReference>
<dbReference type="FunFam" id="3.40.50.300:FF:000078">
    <property type="entry name" value="Elongation factor 4"/>
    <property type="match status" value="1"/>
</dbReference>
<evidence type="ECO:0000256" key="2">
    <source>
        <dbReference type="ARBA" id="ARBA00022475"/>
    </source>
</evidence>
<keyword evidence="7 12" id="KW-0472">Membrane</keyword>
<dbReference type="InterPro" id="IPR000795">
    <property type="entry name" value="T_Tr_GTP-bd_dom"/>
</dbReference>
<dbReference type="CDD" id="cd03699">
    <property type="entry name" value="EF4_II"/>
    <property type="match status" value="1"/>
</dbReference>
<comment type="caution">
    <text evidence="14">The sequence shown here is derived from an EMBL/GenBank/DDBJ whole genome shotgun (WGS) entry which is preliminary data.</text>
</comment>
<dbReference type="InterPro" id="IPR005225">
    <property type="entry name" value="Small_GTP-bd"/>
</dbReference>
<dbReference type="InterPro" id="IPR000640">
    <property type="entry name" value="EFG_V-like"/>
</dbReference>
<dbReference type="InterPro" id="IPR006297">
    <property type="entry name" value="EF-4"/>
</dbReference>
<reference evidence="14 15" key="1">
    <citation type="submission" date="2017-09" db="EMBL/GenBank/DDBJ databases">
        <title>Depth-based differentiation of microbial function through sediment-hosted aquifers and enrichment of novel symbionts in the deep terrestrial subsurface.</title>
        <authorList>
            <person name="Probst A.J."/>
            <person name="Ladd B."/>
            <person name="Jarett J.K."/>
            <person name="Geller-Mcgrath D.E."/>
            <person name="Sieber C.M."/>
            <person name="Emerson J.B."/>
            <person name="Anantharaman K."/>
            <person name="Thomas B.C."/>
            <person name="Malmstrom R."/>
            <person name="Stieglmeier M."/>
            <person name="Klingl A."/>
            <person name="Woyke T."/>
            <person name="Ryan C.M."/>
            <person name="Banfield J.F."/>
        </authorList>
    </citation>
    <scope>NUCLEOTIDE SEQUENCE [LARGE SCALE GENOMIC DNA]</scope>
    <source>
        <strain evidence="14">CG11_big_fil_rev_8_21_14_0_20_45_26</strain>
    </source>
</reference>
<keyword evidence="4 12" id="KW-0378">Hydrolase</keyword>
<name>A0A2H0LS37_9BACT</name>
<evidence type="ECO:0000256" key="6">
    <source>
        <dbReference type="ARBA" id="ARBA00023134"/>
    </source>
</evidence>
<dbReference type="FunFam" id="3.30.70.2570:FF:000001">
    <property type="entry name" value="Translation factor GUF1, mitochondrial"/>
    <property type="match status" value="1"/>
</dbReference>
<dbReference type="FunFam" id="3.30.70.870:FF:000004">
    <property type="entry name" value="Translation factor GUF1, mitochondrial"/>
    <property type="match status" value="1"/>
</dbReference>
<keyword evidence="14" id="KW-0251">Elongation factor</keyword>
<dbReference type="SUPFAM" id="SSF52540">
    <property type="entry name" value="P-loop containing nucleoside triphosphate hydrolases"/>
    <property type="match status" value="1"/>
</dbReference>
<evidence type="ECO:0000256" key="11">
    <source>
        <dbReference type="ARBA" id="ARBA00066744"/>
    </source>
</evidence>
<evidence type="ECO:0000313" key="15">
    <source>
        <dbReference type="Proteomes" id="UP000230859"/>
    </source>
</evidence>
<dbReference type="GO" id="GO:0005886">
    <property type="term" value="C:plasma membrane"/>
    <property type="evidence" value="ECO:0007669"/>
    <property type="project" value="UniProtKB-SubCell"/>
</dbReference>
<dbReference type="FunFam" id="2.40.30.10:FF:000015">
    <property type="entry name" value="Translation factor GUF1, mitochondrial"/>
    <property type="match status" value="1"/>
</dbReference>
<keyword evidence="2 12" id="KW-1003">Cell membrane</keyword>
<evidence type="ECO:0000256" key="12">
    <source>
        <dbReference type="HAMAP-Rule" id="MF_00071"/>
    </source>
</evidence>
<comment type="subcellular location">
    <subcellularLocation>
        <location evidence="12">Cell membrane</location>
        <topology evidence="12">Peripheral membrane protein</topology>
        <orientation evidence="12">Cytoplasmic side</orientation>
    </subcellularLocation>
</comment>
<dbReference type="InterPro" id="IPR027417">
    <property type="entry name" value="P-loop_NTPase"/>
</dbReference>
<keyword evidence="3 12" id="KW-0547">Nucleotide-binding</keyword>
<dbReference type="InterPro" id="IPR013842">
    <property type="entry name" value="LepA_CTD"/>
</dbReference>
<dbReference type="CDD" id="cd01890">
    <property type="entry name" value="LepA"/>
    <property type="match status" value="1"/>
</dbReference>
<dbReference type="SUPFAM" id="SSF50447">
    <property type="entry name" value="Translation proteins"/>
    <property type="match status" value="1"/>
</dbReference>
<feature type="binding site" evidence="12">
    <location>
        <begin position="16"/>
        <end position="21"/>
    </location>
    <ligand>
        <name>GTP</name>
        <dbReference type="ChEBI" id="CHEBI:37565"/>
    </ligand>
</feature>
<protein>
    <recommendedName>
        <fullName evidence="11 12">Elongation factor 4</fullName>
        <shortName evidence="12">EF-4</shortName>
        <ecNumber evidence="11 12">3.6.5.n1</ecNumber>
    </recommendedName>
    <alternativeName>
        <fullName evidence="12">Ribosomal back-translocase LepA</fullName>
    </alternativeName>
</protein>
<dbReference type="InterPro" id="IPR004161">
    <property type="entry name" value="EFTu-like_2"/>
</dbReference>
<organism evidence="14 15">
    <name type="scientific">Candidatus Abzuiibacterium crystallinum</name>
    <dbReference type="NCBI Taxonomy" id="1974748"/>
    <lineage>
        <taxon>Bacteria</taxon>
        <taxon>Pseudomonadati</taxon>
        <taxon>Candidatus Omnitrophota</taxon>
        <taxon>Candidatus Abzuiibacterium</taxon>
    </lineage>
</organism>
<dbReference type="Gene3D" id="2.40.30.10">
    <property type="entry name" value="Translation factors"/>
    <property type="match status" value="1"/>
</dbReference>
<gene>
    <name evidence="12" type="primary">lepA</name>
    <name evidence="14" type="ORF">COV74_05420</name>
</gene>